<dbReference type="OrthoDB" id="416470at2759"/>
<dbReference type="STRING" id="933852.A0A0C2X9P3"/>
<dbReference type="Gene3D" id="3.90.470.10">
    <property type="entry name" value="Ribosomal protein L22/L17"/>
    <property type="match status" value="1"/>
</dbReference>
<dbReference type="GO" id="GO:0006412">
    <property type="term" value="P:translation"/>
    <property type="evidence" value="ECO:0007669"/>
    <property type="project" value="InterPro"/>
</dbReference>
<evidence type="ECO:0000256" key="3">
    <source>
        <dbReference type="ARBA" id="ARBA00023274"/>
    </source>
</evidence>
<evidence type="ECO:0000256" key="1">
    <source>
        <dbReference type="ARBA" id="ARBA00009451"/>
    </source>
</evidence>
<proteinExistence type="inferred from homology"/>
<dbReference type="SUPFAM" id="SSF54843">
    <property type="entry name" value="Ribosomal protein L22"/>
    <property type="match status" value="1"/>
</dbReference>
<comment type="similarity">
    <text evidence="1 4">Belongs to the universal ribosomal protein uL22 family.</text>
</comment>
<protein>
    <recommendedName>
        <fullName evidence="7">Ribosomal protein L22</fullName>
    </recommendedName>
</protein>
<keyword evidence="6" id="KW-1185">Reference proteome</keyword>
<accession>A0A0C2X9P3</accession>
<dbReference type="InterPro" id="IPR001063">
    <property type="entry name" value="Ribosomal_uL22"/>
</dbReference>
<dbReference type="InterPro" id="IPR047867">
    <property type="entry name" value="Ribosomal_uL22_bac/org-type"/>
</dbReference>
<dbReference type="PANTHER" id="PTHR13501">
    <property type="entry name" value="CHLOROPLAST 50S RIBOSOMAL PROTEIN L22-RELATED"/>
    <property type="match status" value="1"/>
</dbReference>
<evidence type="ECO:0000256" key="4">
    <source>
        <dbReference type="RuleBase" id="RU004005"/>
    </source>
</evidence>
<evidence type="ECO:0000256" key="2">
    <source>
        <dbReference type="ARBA" id="ARBA00022980"/>
    </source>
</evidence>
<dbReference type="Proteomes" id="UP000054097">
    <property type="component" value="Unassembled WGS sequence"/>
</dbReference>
<dbReference type="HOGENOM" id="CLU_085461_0_0_1"/>
<sequence length="232" mass="27014">MAWRDYIPGAVPQDNINTRGHLLDDNTKNKRAARRAALRTGRVNLFELHPGNKRILPIKQHLREKIPLRPVHGRPWYKTYRIKEEIDGRTRVLHASHRKLNKLANQISGKPIDYAILQMKFSEKRISAQVQRLLEETKQKAKEQDMNLDQLVVSQAWVGKGPKSPKKIDIRARGKFGVIRKSRSTMTIRLGRGLTEEQKVVKKAQRALDKVKIAEPVREETRVRFSRSQWAW</sequence>
<evidence type="ECO:0000313" key="6">
    <source>
        <dbReference type="Proteomes" id="UP000054097"/>
    </source>
</evidence>
<dbReference type="PANTHER" id="PTHR13501:SF8">
    <property type="entry name" value="LARGE RIBOSOMAL SUBUNIT PROTEIN UL22M"/>
    <property type="match status" value="1"/>
</dbReference>
<dbReference type="InterPro" id="IPR036394">
    <property type="entry name" value="Ribosomal_uL22_sf"/>
</dbReference>
<gene>
    <name evidence="5" type="ORF">M408DRAFT_17144</name>
</gene>
<dbReference type="AlphaFoldDB" id="A0A0C2X9P3"/>
<evidence type="ECO:0008006" key="7">
    <source>
        <dbReference type="Google" id="ProtNLM"/>
    </source>
</evidence>
<dbReference type="Pfam" id="PF00237">
    <property type="entry name" value="Ribosomal_L22"/>
    <property type="match status" value="1"/>
</dbReference>
<keyword evidence="2 4" id="KW-0689">Ribosomal protein</keyword>
<keyword evidence="3 4" id="KW-0687">Ribonucleoprotein</keyword>
<name>A0A0C2X9P3_SERVB</name>
<reference evidence="5 6" key="1">
    <citation type="submission" date="2014-04" db="EMBL/GenBank/DDBJ databases">
        <authorList>
            <consortium name="DOE Joint Genome Institute"/>
            <person name="Kuo A."/>
            <person name="Zuccaro A."/>
            <person name="Kohler A."/>
            <person name="Nagy L.G."/>
            <person name="Floudas D."/>
            <person name="Copeland A."/>
            <person name="Barry K.W."/>
            <person name="Cichocki N."/>
            <person name="Veneault-Fourrey C."/>
            <person name="LaButti K."/>
            <person name="Lindquist E.A."/>
            <person name="Lipzen A."/>
            <person name="Lundell T."/>
            <person name="Morin E."/>
            <person name="Murat C."/>
            <person name="Sun H."/>
            <person name="Tunlid A."/>
            <person name="Henrissat B."/>
            <person name="Grigoriev I.V."/>
            <person name="Hibbett D.S."/>
            <person name="Martin F."/>
            <person name="Nordberg H.P."/>
            <person name="Cantor M.N."/>
            <person name="Hua S.X."/>
        </authorList>
    </citation>
    <scope>NUCLEOTIDE SEQUENCE [LARGE SCALE GENOMIC DNA]</scope>
    <source>
        <strain evidence="5 6">MAFF 305830</strain>
    </source>
</reference>
<dbReference type="GO" id="GO:0003735">
    <property type="term" value="F:structural constituent of ribosome"/>
    <property type="evidence" value="ECO:0007669"/>
    <property type="project" value="InterPro"/>
</dbReference>
<reference evidence="6" key="2">
    <citation type="submission" date="2015-01" db="EMBL/GenBank/DDBJ databases">
        <title>Evolutionary Origins and Diversification of the Mycorrhizal Mutualists.</title>
        <authorList>
            <consortium name="DOE Joint Genome Institute"/>
            <consortium name="Mycorrhizal Genomics Consortium"/>
            <person name="Kohler A."/>
            <person name="Kuo A."/>
            <person name="Nagy L.G."/>
            <person name="Floudas D."/>
            <person name="Copeland A."/>
            <person name="Barry K.W."/>
            <person name="Cichocki N."/>
            <person name="Veneault-Fourrey C."/>
            <person name="LaButti K."/>
            <person name="Lindquist E.A."/>
            <person name="Lipzen A."/>
            <person name="Lundell T."/>
            <person name="Morin E."/>
            <person name="Murat C."/>
            <person name="Riley R."/>
            <person name="Ohm R."/>
            <person name="Sun H."/>
            <person name="Tunlid A."/>
            <person name="Henrissat B."/>
            <person name="Grigoriev I.V."/>
            <person name="Hibbett D.S."/>
            <person name="Martin F."/>
        </authorList>
    </citation>
    <scope>NUCLEOTIDE SEQUENCE [LARGE SCALE GENOMIC DNA]</scope>
    <source>
        <strain evidence="6">MAFF 305830</strain>
    </source>
</reference>
<evidence type="ECO:0000313" key="5">
    <source>
        <dbReference type="EMBL" id="KIM25952.1"/>
    </source>
</evidence>
<dbReference type="EMBL" id="KN824310">
    <property type="protein sequence ID" value="KIM25952.1"/>
    <property type="molecule type" value="Genomic_DNA"/>
</dbReference>
<organism evidence="5 6">
    <name type="scientific">Serendipita vermifera MAFF 305830</name>
    <dbReference type="NCBI Taxonomy" id="933852"/>
    <lineage>
        <taxon>Eukaryota</taxon>
        <taxon>Fungi</taxon>
        <taxon>Dikarya</taxon>
        <taxon>Basidiomycota</taxon>
        <taxon>Agaricomycotina</taxon>
        <taxon>Agaricomycetes</taxon>
        <taxon>Sebacinales</taxon>
        <taxon>Serendipitaceae</taxon>
        <taxon>Serendipita</taxon>
    </lineage>
</organism>
<dbReference type="GO" id="GO:0015934">
    <property type="term" value="C:large ribosomal subunit"/>
    <property type="evidence" value="ECO:0007669"/>
    <property type="project" value="InterPro"/>
</dbReference>